<dbReference type="OrthoDB" id="9808290at2"/>
<organism evidence="1 2">
    <name type="scientific">Rhodopseudomonas faecalis</name>
    <dbReference type="NCBI Taxonomy" id="99655"/>
    <lineage>
        <taxon>Bacteria</taxon>
        <taxon>Pseudomonadati</taxon>
        <taxon>Pseudomonadota</taxon>
        <taxon>Alphaproteobacteria</taxon>
        <taxon>Hyphomicrobiales</taxon>
        <taxon>Nitrobacteraceae</taxon>
        <taxon>Rhodopseudomonas</taxon>
    </lineage>
</organism>
<evidence type="ECO:0000313" key="2">
    <source>
        <dbReference type="Proteomes" id="UP000248148"/>
    </source>
</evidence>
<comment type="caution">
    <text evidence="1">The sequence shown here is derived from an EMBL/GenBank/DDBJ whole genome shotgun (WGS) entry which is preliminary data.</text>
</comment>
<dbReference type="Proteomes" id="UP000248148">
    <property type="component" value="Unassembled WGS sequence"/>
</dbReference>
<keyword evidence="2" id="KW-1185">Reference proteome</keyword>
<dbReference type="RefSeq" id="WP_110780332.1">
    <property type="nucleotide sequence ID" value="NZ_QJTI01000006.1"/>
</dbReference>
<name>A0A318TV12_9BRAD</name>
<sequence length="160" mass="17386">MSRVIRVAGSLLGLALLICVVGITGAFAKDAAAKNIQTLEIVTKSGVHVFTVEVASTEQEKATGLMYRQELPDGRGMLFDFSPEQPISMWMKNTFIPLDMIFIRSDGRISRIAENTEPQSLAIIASGPPARAVLEVIAGTAQKYGIAVGDRVAHPWFTRR</sequence>
<reference evidence="1 2" key="1">
    <citation type="submission" date="2018-06" db="EMBL/GenBank/DDBJ databases">
        <title>Genomic Encyclopedia of Archaeal and Bacterial Type Strains, Phase II (KMG-II): from individual species to whole genera.</title>
        <authorList>
            <person name="Goeker M."/>
        </authorList>
    </citation>
    <scope>NUCLEOTIDE SEQUENCE [LARGE SCALE GENOMIC DNA]</scope>
    <source>
        <strain evidence="1 2">JCM 11668</strain>
    </source>
</reference>
<dbReference type="InterPro" id="IPR038695">
    <property type="entry name" value="Saro_0823-like_sf"/>
</dbReference>
<proteinExistence type="predicted"/>
<dbReference type="EMBL" id="QJTI01000006">
    <property type="protein sequence ID" value="PYF03519.1"/>
    <property type="molecule type" value="Genomic_DNA"/>
</dbReference>
<dbReference type="PANTHER" id="PTHR37953:SF1">
    <property type="entry name" value="UPF0127 PROTEIN MJ1496"/>
    <property type="match status" value="1"/>
</dbReference>
<dbReference type="InterPro" id="IPR003795">
    <property type="entry name" value="DUF192"/>
</dbReference>
<dbReference type="PANTHER" id="PTHR37953">
    <property type="entry name" value="UPF0127 PROTEIN MJ1496"/>
    <property type="match status" value="1"/>
</dbReference>
<dbReference type="Gene3D" id="2.60.120.1140">
    <property type="entry name" value="Protein of unknown function DUF192"/>
    <property type="match status" value="1"/>
</dbReference>
<accession>A0A318TV12</accession>
<dbReference type="AlphaFoldDB" id="A0A318TV12"/>
<dbReference type="Pfam" id="PF02643">
    <property type="entry name" value="DUF192"/>
    <property type="match status" value="1"/>
</dbReference>
<protein>
    <recommendedName>
        <fullName evidence="3">DUF192 domain-containing protein</fullName>
    </recommendedName>
</protein>
<evidence type="ECO:0008006" key="3">
    <source>
        <dbReference type="Google" id="ProtNLM"/>
    </source>
</evidence>
<evidence type="ECO:0000313" key="1">
    <source>
        <dbReference type="EMBL" id="PYF03519.1"/>
    </source>
</evidence>
<gene>
    <name evidence="1" type="ORF">BJ122_1069</name>
</gene>